<evidence type="ECO:0000313" key="1">
    <source>
        <dbReference type="EMBL" id="UWQ55141.1"/>
    </source>
</evidence>
<dbReference type="EMBL" id="CP081070">
    <property type="protein sequence ID" value="UWQ55141.1"/>
    <property type="molecule type" value="Genomic_DNA"/>
</dbReference>
<dbReference type="RefSeq" id="WP_259972220.1">
    <property type="nucleotide sequence ID" value="NZ_CP081070.1"/>
</dbReference>
<organism evidence="1 2">
    <name type="scientific">Leisingera caerulea</name>
    <name type="common">Phaeobacter caeruleus</name>
    <dbReference type="NCBI Taxonomy" id="506591"/>
    <lineage>
        <taxon>Bacteria</taxon>
        <taxon>Pseudomonadati</taxon>
        <taxon>Pseudomonadota</taxon>
        <taxon>Alphaproteobacteria</taxon>
        <taxon>Rhodobacterales</taxon>
        <taxon>Roseobacteraceae</taxon>
        <taxon>Leisingera</taxon>
    </lineage>
</organism>
<name>A0A9Q9HLT4_LEICA</name>
<dbReference type="AlphaFoldDB" id="A0A9Q9HLT4"/>
<evidence type="ECO:0000313" key="2">
    <source>
        <dbReference type="Proteomes" id="UP001058713"/>
    </source>
</evidence>
<proteinExistence type="predicted"/>
<accession>A0A9Q9HLT4</accession>
<dbReference type="Proteomes" id="UP001058713">
    <property type="component" value="Chromosome"/>
</dbReference>
<dbReference type="KEGG" id="lcae:K3721_06285"/>
<reference evidence="1" key="1">
    <citation type="submission" date="2021-08" db="EMBL/GenBank/DDBJ databases">
        <authorList>
            <person name="Nwanade C."/>
            <person name="Wang M."/>
            <person name="Masoudi A."/>
            <person name="Yu Z."/>
            <person name="Liu J."/>
        </authorList>
    </citation>
    <scope>NUCLEOTIDE SEQUENCE</scope>
    <source>
        <strain evidence="1">S122</strain>
    </source>
</reference>
<gene>
    <name evidence="1" type="ORF">K3721_06285</name>
</gene>
<protein>
    <submittedName>
        <fullName evidence="1">Uncharacterized protein</fullName>
    </submittedName>
</protein>
<sequence>MTRPNPNFDLTVEDVDLIETALCQSQKILSQRHLSYEHSAHIEGGASQEKAVRTKEALGRIQSLLGRLQTQKAGGAPAAGLS</sequence>